<accession>A0A0A9DB88</accession>
<keyword evidence="1" id="KW-0812">Transmembrane</keyword>
<reference evidence="2" key="2">
    <citation type="journal article" date="2015" name="Data Brief">
        <title>Shoot transcriptome of the giant reed, Arundo donax.</title>
        <authorList>
            <person name="Barrero R.A."/>
            <person name="Guerrero F.D."/>
            <person name="Moolhuijzen P."/>
            <person name="Goolsby J.A."/>
            <person name="Tidwell J."/>
            <person name="Bellgard S.E."/>
            <person name="Bellgard M.I."/>
        </authorList>
    </citation>
    <scope>NUCLEOTIDE SEQUENCE</scope>
    <source>
        <tissue evidence="2">Shoot tissue taken approximately 20 cm above the soil surface</tissue>
    </source>
</reference>
<evidence type="ECO:0000313" key="2">
    <source>
        <dbReference type="EMBL" id="JAD85854.1"/>
    </source>
</evidence>
<sequence length="68" mass="7552">MKGQSSILAMCFMGVVLQTYNIYFLVVSEEWVVLSMQCLLVGSDKAGCFVNASKLALALNVYFSRMCE</sequence>
<evidence type="ECO:0000256" key="1">
    <source>
        <dbReference type="SAM" id="Phobius"/>
    </source>
</evidence>
<dbReference type="AlphaFoldDB" id="A0A0A9DB88"/>
<organism evidence="2">
    <name type="scientific">Arundo donax</name>
    <name type="common">Giant reed</name>
    <name type="synonym">Donax arundinaceus</name>
    <dbReference type="NCBI Taxonomy" id="35708"/>
    <lineage>
        <taxon>Eukaryota</taxon>
        <taxon>Viridiplantae</taxon>
        <taxon>Streptophyta</taxon>
        <taxon>Embryophyta</taxon>
        <taxon>Tracheophyta</taxon>
        <taxon>Spermatophyta</taxon>
        <taxon>Magnoliopsida</taxon>
        <taxon>Liliopsida</taxon>
        <taxon>Poales</taxon>
        <taxon>Poaceae</taxon>
        <taxon>PACMAD clade</taxon>
        <taxon>Arundinoideae</taxon>
        <taxon>Arundineae</taxon>
        <taxon>Arundo</taxon>
    </lineage>
</organism>
<protein>
    <submittedName>
        <fullName evidence="2">Uncharacterized protein</fullName>
    </submittedName>
</protein>
<keyword evidence="1" id="KW-1133">Transmembrane helix</keyword>
<feature type="transmembrane region" description="Helical" evidence="1">
    <location>
        <begin position="7"/>
        <end position="26"/>
    </location>
</feature>
<name>A0A0A9DB88_ARUDO</name>
<dbReference type="EMBL" id="GBRH01212041">
    <property type="protein sequence ID" value="JAD85854.1"/>
    <property type="molecule type" value="Transcribed_RNA"/>
</dbReference>
<reference evidence="2" key="1">
    <citation type="submission" date="2014-09" db="EMBL/GenBank/DDBJ databases">
        <authorList>
            <person name="Magalhaes I.L.F."/>
            <person name="Oliveira U."/>
            <person name="Santos F.R."/>
            <person name="Vidigal T.H.D.A."/>
            <person name="Brescovit A.D."/>
            <person name="Santos A.J."/>
        </authorList>
    </citation>
    <scope>NUCLEOTIDE SEQUENCE</scope>
    <source>
        <tissue evidence="2">Shoot tissue taken approximately 20 cm above the soil surface</tissue>
    </source>
</reference>
<proteinExistence type="predicted"/>
<keyword evidence="1" id="KW-0472">Membrane</keyword>